<dbReference type="FunFam" id="3.40.50.300:FF:000838">
    <property type="entry name" value="ABC multidrug transporter (Eurofung)"/>
    <property type="match status" value="1"/>
</dbReference>
<dbReference type="STRING" id="68775.A0A5C3LPQ3"/>
<feature type="transmembrane region" description="Helical" evidence="10">
    <location>
        <begin position="159"/>
        <end position="177"/>
    </location>
</feature>
<evidence type="ECO:0000313" key="14">
    <source>
        <dbReference type="Proteomes" id="UP000308652"/>
    </source>
</evidence>
<feature type="transmembrane region" description="Helical" evidence="10">
    <location>
        <begin position="629"/>
        <end position="650"/>
    </location>
</feature>
<dbReference type="InterPro" id="IPR003439">
    <property type="entry name" value="ABC_transporter-like_ATP-bd"/>
</dbReference>
<feature type="transmembrane region" description="Helical" evidence="10">
    <location>
        <begin position="1140"/>
        <end position="1159"/>
    </location>
</feature>
<evidence type="ECO:0000256" key="10">
    <source>
        <dbReference type="SAM" id="Phobius"/>
    </source>
</evidence>
<feature type="domain" description="ABC transmembrane type-1" evidence="12">
    <location>
        <begin position="1003"/>
        <end position="1279"/>
    </location>
</feature>
<feature type="domain" description="ABC transporter" evidence="11">
    <location>
        <begin position="1316"/>
        <end position="1553"/>
    </location>
</feature>
<dbReference type="SMART" id="SM00382">
    <property type="entry name" value="AAA"/>
    <property type="match status" value="2"/>
</dbReference>
<feature type="compositionally biased region" description="Low complexity" evidence="9">
    <location>
        <begin position="454"/>
        <end position="473"/>
    </location>
</feature>
<gene>
    <name evidence="13" type="ORF">BDQ12DRAFT_715124</name>
</gene>
<reference evidence="13 14" key="1">
    <citation type="journal article" date="2019" name="Nat. Ecol. Evol.">
        <title>Megaphylogeny resolves global patterns of mushroom evolution.</title>
        <authorList>
            <person name="Varga T."/>
            <person name="Krizsan K."/>
            <person name="Foldi C."/>
            <person name="Dima B."/>
            <person name="Sanchez-Garcia M."/>
            <person name="Sanchez-Ramirez S."/>
            <person name="Szollosi G.J."/>
            <person name="Szarkandi J.G."/>
            <person name="Papp V."/>
            <person name="Albert L."/>
            <person name="Andreopoulos W."/>
            <person name="Angelini C."/>
            <person name="Antonin V."/>
            <person name="Barry K.W."/>
            <person name="Bougher N.L."/>
            <person name="Buchanan P."/>
            <person name="Buyck B."/>
            <person name="Bense V."/>
            <person name="Catcheside P."/>
            <person name="Chovatia M."/>
            <person name="Cooper J."/>
            <person name="Damon W."/>
            <person name="Desjardin D."/>
            <person name="Finy P."/>
            <person name="Geml J."/>
            <person name="Haridas S."/>
            <person name="Hughes K."/>
            <person name="Justo A."/>
            <person name="Karasinski D."/>
            <person name="Kautmanova I."/>
            <person name="Kiss B."/>
            <person name="Kocsube S."/>
            <person name="Kotiranta H."/>
            <person name="LaButti K.M."/>
            <person name="Lechner B.E."/>
            <person name="Liimatainen K."/>
            <person name="Lipzen A."/>
            <person name="Lukacs Z."/>
            <person name="Mihaltcheva S."/>
            <person name="Morgado L.N."/>
            <person name="Niskanen T."/>
            <person name="Noordeloos M.E."/>
            <person name="Ohm R.A."/>
            <person name="Ortiz-Santana B."/>
            <person name="Ovrebo C."/>
            <person name="Racz N."/>
            <person name="Riley R."/>
            <person name="Savchenko A."/>
            <person name="Shiryaev A."/>
            <person name="Soop K."/>
            <person name="Spirin V."/>
            <person name="Szebenyi C."/>
            <person name="Tomsovsky M."/>
            <person name="Tulloss R.E."/>
            <person name="Uehling J."/>
            <person name="Grigoriev I.V."/>
            <person name="Vagvolgyi C."/>
            <person name="Papp T."/>
            <person name="Martin F.M."/>
            <person name="Miettinen O."/>
            <person name="Hibbett D.S."/>
            <person name="Nagy L.G."/>
        </authorList>
    </citation>
    <scope>NUCLEOTIDE SEQUENCE [LARGE SCALE GENOMIC DNA]</scope>
    <source>
        <strain evidence="13 14">CBS 166.37</strain>
    </source>
</reference>
<dbReference type="InterPro" id="IPR003593">
    <property type="entry name" value="AAA+_ATPase"/>
</dbReference>
<dbReference type="Pfam" id="PF00664">
    <property type="entry name" value="ABC_membrane"/>
    <property type="match status" value="2"/>
</dbReference>
<evidence type="ECO:0000256" key="9">
    <source>
        <dbReference type="SAM" id="MobiDB-lite"/>
    </source>
</evidence>
<evidence type="ECO:0000256" key="8">
    <source>
        <dbReference type="ARBA" id="ARBA00023136"/>
    </source>
</evidence>
<dbReference type="CDD" id="cd03244">
    <property type="entry name" value="ABCC_MRP_domain2"/>
    <property type="match status" value="1"/>
</dbReference>
<keyword evidence="14" id="KW-1185">Reference proteome</keyword>
<dbReference type="PROSITE" id="PS50929">
    <property type="entry name" value="ABC_TM1F"/>
    <property type="match status" value="2"/>
</dbReference>
<keyword evidence="2" id="KW-0813">Transport</keyword>
<feature type="transmembrane region" description="Helical" evidence="10">
    <location>
        <begin position="117"/>
        <end position="139"/>
    </location>
</feature>
<feature type="transmembrane region" description="Helical" evidence="10">
    <location>
        <begin position="226"/>
        <end position="245"/>
    </location>
</feature>
<feature type="domain" description="ABC transmembrane type-1" evidence="12">
    <location>
        <begin position="341"/>
        <end position="689"/>
    </location>
</feature>
<dbReference type="Proteomes" id="UP000308652">
    <property type="component" value="Unassembled WGS sequence"/>
</dbReference>
<feature type="compositionally biased region" description="Basic and acidic residues" evidence="9">
    <location>
        <begin position="475"/>
        <end position="491"/>
    </location>
</feature>
<dbReference type="CDD" id="cd18596">
    <property type="entry name" value="ABC_6TM_VMR1_D1_like"/>
    <property type="match status" value="1"/>
</dbReference>
<proteinExistence type="predicted"/>
<feature type="transmembrane region" description="Helical" evidence="10">
    <location>
        <begin position="54"/>
        <end position="78"/>
    </location>
</feature>
<dbReference type="InterPro" id="IPR036640">
    <property type="entry name" value="ABC1_TM_sf"/>
</dbReference>
<dbReference type="EMBL" id="ML213628">
    <property type="protein sequence ID" value="TFK34795.1"/>
    <property type="molecule type" value="Genomic_DNA"/>
</dbReference>
<evidence type="ECO:0000256" key="2">
    <source>
        <dbReference type="ARBA" id="ARBA00022448"/>
    </source>
</evidence>
<dbReference type="SUPFAM" id="SSF52540">
    <property type="entry name" value="P-loop containing nucleoside triphosphate hydrolases"/>
    <property type="match status" value="2"/>
</dbReference>
<feature type="transmembrane region" description="Helical" evidence="10">
    <location>
        <begin position="1224"/>
        <end position="1244"/>
    </location>
</feature>
<evidence type="ECO:0000256" key="7">
    <source>
        <dbReference type="ARBA" id="ARBA00022989"/>
    </source>
</evidence>
<evidence type="ECO:0000256" key="1">
    <source>
        <dbReference type="ARBA" id="ARBA00004141"/>
    </source>
</evidence>
<keyword evidence="4" id="KW-0677">Repeat</keyword>
<name>A0A5C3LPQ3_9AGAR</name>
<dbReference type="GO" id="GO:0140359">
    <property type="term" value="F:ABC-type transporter activity"/>
    <property type="evidence" value="ECO:0007669"/>
    <property type="project" value="InterPro"/>
</dbReference>
<evidence type="ECO:0000256" key="5">
    <source>
        <dbReference type="ARBA" id="ARBA00022741"/>
    </source>
</evidence>
<feature type="domain" description="ABC transporter" evidence="11">
    <location>
        <begin position="730"/>
        <end position="973"/>
    </location>
</feature>
<dbReference type="CDD" id="cd18604">
    <property type="entry name" value="ABC_6TM_VMR1_D2_like"/>
    <property type="match status" value="1"/>
</dbReference>
<feature type="transmembrane region" description="Helical" evidence="10">
    <location>
        <begin position="547"/>
        <end position="566"/>
    </location>
</feature>
<dbReference type="PANTHER" id="PTHR24223">
    <property type="entry name" value="ATP-BINDING CASSETTE SUB-FAMILY C"/>
    <property type="match status" value="1"/>
</dbReference>
<sequence>MSTLTALSSRNFKNSTVQAMVLLTIQLGTSYGPIGGLSFYQSAKSLNSPWRSTLMIPVYTTLASLLLLSIHVFVTWCFRKGGAETKEELETSSTSEDIPNVERVSERLKIHVRRHGGAAIFWFMFARMIGCFSLLGLSAHTLASCYRDSQCQSHITGTLIHHSLCIVYLYASSLSMISILSHEWGPTTTRHNVILLLVILGVYGYRDIWPLATTTDIPMDISEGKILWVKIAILSAAALIIPLIIPRKYKPIDPKDPMPIPNPELTASILSLQLYTFLDQIILTAYKTPHLSWNQLPPLSDGDCSKHLKEIAFPHLDTFHGAKKRHLFFGLMRVYRWEYSILALTIVVLSFSSLGPPIAINRILTYLETNGTKTNIRPWFWIMWLFITSMLNSFSLHWYIFIVTRTLVRAEGLLTQLVFEHSLRIRLKAETSKAKASKDGAMAVVATPDTASINGQGSSTNTTLNGGSSPTSTIKGKDKSKPDTMKDDGPDKKKRAGEDNMTGKINNLITTDLNNIVEARDILIAILYAPLQMILCIVFLYKVLGWSAFVGFSTTLILFPISGWIAKKLQTVQQNKMKKTDARVQIVSEAVNVLRMVKLFGWEQQMFERIEEKRKEELYWLWLRKALDMCNVIMSFLMMSLTMLVTYGTFTLIMKQQLNASIVFSSMSVFGMLRGQLHRIFYQTTNIIQGKVSLDRVNEYLKNTELLDAYTSKSQDHLEILQSDEDSSNIGFKDAVFSWSTDPDDGTMTPSSRSFKLRIEGELLFKTGCINLIIGPTGSGKTSMIMALLGEMYFRPSSPQSWFNLPRKGGVAFAAQEPWVQNATIRDNILFGSELDEDRYRKVIRQCALERDLELFEAGDETEVGERGLTLSGGQKIVEECFKGDLVKGRTILMVTHNIALTSSVADFVVSIGLDGTVTSHSSDVSLALDLDSQLALEVKIDEEKLKKGEGDIASAEKETKADGKLIIVEDIAEGHVTWKSIKLFLFGLAGNGRPVIFFTIWLAGMIGEELSNNLQVWFLGYWGTQYEHRAPSEVRVPFYLAVYSGLTGIIIFFFSVSHLVYAYGSLRASKSIHEKLVGSILGATLRWLDETPTSRIIARCTQDIRAVDGPVAQSLVDVVGLSIAVIAKLSVIVLYTPVFIFPGLGVAMIGIFIGNVYLKAQMSVKREMSNAKAPLLAHLGASIAGLSSIRAYGAEEQFKVESLKRIDHYSRVARISYNLDRWIAVRIDGLGALFTTALAFYLVQRRSASSANIGFSLNLAVNFCTLLLWLVRFYNEFEVQANSLERIQAYVDIEQEPKPTESGKPPAAWPTSGELRVENLSARYSQTGPNVLHDISFNVRSGERIGIVGRTGSGKSSLTLALLRFILTEGNVFYDSIPTNKLNLDALRSNVTIIPQMPELLSGTLRRNLDPFEQHDDRTLNAALRDAGLFSLQTETDEGRITLDSNLASGGGNLSVGQRQIIALARAIVRKSKVLILDEATSAIDYKTDNIIQKTLRNELGSDVTVLTVAHRLQTIMDSDKIMVLDNGRIIEFDIPKVLLIREDSKLKALVDESGDKDALYEMAQGKTSASQDGSR</sequence>
<accession>A0A5C3LPQ3</accession>
<dbReference type="InterPro" id="IPR011527">
    <property type="entry name" value="ABC1_TM_dom"/>
</dbReference>
<dbReference type="InterPro" id="IPR050173">
    <property type="entry name" value="ABC_transporter_C-like"/>
</dbReference>
<dbReference type="GO" id="GO:0005524">
    <property type="term" value="F:ATP binding"/>
    <property type="evidence" value="ECO:0007669"/>
    <property type="project" value="UniProtKB-KW"/>
</dbReference>
<evidence type="ECO:0000259" key="11">
    <source>
        <dbReference type="PROSITE" id="PS50893"/>
    </source>
</evidence>
<dbReference type="Gene3D" id="1.20.1560.10">
    <property type="entry name" value="ABC transporter type 1, transmembrane domain"/>
    <property type="match status" value="3"/>
</dbReference>
<evidence type="ECO:0000259" key="12">
    <source>
        <dbReference type="PROSITE" id="PS50929"/>
    </source>
</evidence>
<dbReference type="Pfam" id="PF00005">
    <property type="entry name" value="ABC_tran"/>
    <property type="match status" value="1"/>
</dbReference>
<evidence type="ECO:0000256" key="6">
    <source>
        <dbReference type="ARBA" id="ARBA00022840"/>
    </source>
</evidence>
<keyword evidence="7 10" id="KW-1133">Transmembrane helix</keyword>
<keyword evidence="8 10" id="KW-0472">Membrane</keyword>
<dbReference type="FunFam" id="1.20.1560.10:FF:000013">
    <property type="entry name" value="ABC transporter C family member 2"/>
    <property type="match status" value="1"/>
</dbReference>
<organism evidence="13 14">
    <name type="scientific">Crucibulum laeve</name>
    <dbReference type="NCBI Taxonomy" id="68775"/>
    <lineage>
        <taxon>Eukaryota</taxon>
        <taxon>Fungi</taxon>
        <taxon>Dikarya</taxon>
        <taxon>Basidiomycota</taxon>
        <taxon>Agaricomycotina</taxon>
        <taxon>Agaricomycetes</taxon>
        <taxon>Agaricomycetidae</taxon>
        <taxon>Agaricales</taxon>
        <taxon>Agaricineae</taxon>
        <taxon>Nidulariaceae</taxon>
        <taxon>Crucibulum</taxon>
    </lineage>
</organism>
<evidence type="ECO:0000313" key="13">
    <source>
        <dbReference type="EMBL" id="TFK34795.1"/>
    </source>
</evidence>
<feature type="transmembrane region" description="Helical" evidence="10">
    <location>
        <begin position="1256"/>
        <end position="1275"/>
    </location>
</feature>
<dbReference type="Gene3D" id="3.40.50.300">
    <property type="entry name" value="P-loop containing nucleotide triphosphate hydrolases"/>
    <property type="match status" value="2"/>
</dbReference>
<dbReference type="PANTHER" id="PTHR24223:SF356">
    <property type="entry name" value="ATP-BINDING CASSETTE TRANSPORTER ABC4"/>
    <property type="match status" value="1"/>
</dbReference>
<feature type="transmembrane region" description="Helical" evidence="10">
    <location>
        <begin position="339"/>
        <end position="359"/>
    </location>
</feature>
<dbReference type="PROSITE" id="PS50893">
    <property type="entry name" value="ABC_TRANSPORTER_2"/>
    <property type="match status" value="2"/>
</dbReference>
<feature type="transmembrane region" description="Helical" evidence="10">
    <location>
        <begin position="21"/>
        <end position="42"/>
    </location>
</feature>
<feature type="region of interest" description="Disordered" evidence="9">
    <location>
        <begin position="450"/>
        <end position="499"/>
    </location>
</feature>
<feature type="transmembrane region" description="Helical" evidence="10">
    <location>
        <begin position="1039"/>
        <end position="1064"/>
    </location>
</feature>
<comment type="subcellular location">
    <subcellularLocation>
        <location evidence="1">Membrane</location>
        <topology evidence="1">Multi-pass membrane protein</topology>
    </subcellularLocation>
</comment>
<dbReference type="SUPFAM" id="SSF90123">
    <property type="entry name" value="ABC transporter transmembrane region"/>
    <property type="match status" value="2"/>
</dbReference>
<protein>
    <submittedName>
        <fullName evidence="13">Multidrug resistance-associated ABC transporter</fullName>
    </submittedName>
</protein>
<feature type="transmembrane region" description="Helical" evidence="10">
    <location>
        <begin position="379"/>
        <end position="401"/>
    </location>
</feature>
<dbReference type="GO" id="GO:0016887">
    <property type="term" value="F:ATP hydrolysis activity"/>
    <property type="evidence" value="ECO:0007669"/>
    <property type="project" value="InterPro"/>
</dbReference>
<feature type="transmembrane region" description="Helical" evidence="10">
    <location>
        <begin position="189"/>
        <end position="206"/>
    </location>
</feature>
<dbReference type="OrthoDB" id="6500128at2759"/>
<keyword evidence="5" id="KW-0547">Nucleotide-binding</keyword>
<feature type="transmembrane region" description="Helical" evidence="10">
    <location>
        <begin position="522"/>
        <end position="541"/>
    </location>
</feature>
<dbReference type="GO" id="GO:0016020">
    <property type="term" value="C:membrane"/>
    <property type="evidence" value="ECO:0007669"/>
    <property type="project" value="UniProtKB-SubCell"/>
</dbReference>
<keyword evidence="3 10" id="KW-0812">Transmembrane</keyword>
<evidence type="ECO:0000256" key="4">
    <source>
        <dbReference type="ARBA" id="ARBA00022737"/>
    </source>
</evidence>
<keyword evidence="6" id="KW-0067">ATP-binding</keyword>
<evidence type="ECO:0000256" key="3">
    <source>
        <dbReference type="ARBA" id="ARBA00022692"/>
    </source>
</evidence>
<dbReference type="InterPro" id="IPR027417">
    <property type="entry name" value="P-loop_NTPase"/>
</dbReference>